<reference evidence="2" key="1">
    <citation type="journal article" date="2020" name="New Phytol.">
        <title>Comparative genomics reveals dynamic genome evolution in host specialist ectomycorrhizal fungi.</title>
        <authorList>
            <person name="Lofgren L.A."/>
            <person name="Nguyen N.H."/>
            <person name="Vilgalys R."/>
            <person name="Ruytinx J."/>
            <person name="Liao H.L."/>
            <person name="Branco S."/>
            <person name="Kuo A."/>
            <person name="LaButti K."/>
            <person name="Lipzen A."/>
            <person name="Andreopoulos W."/>
            <person name="Pangilinan J."/>
            <person name="Riley R."/>
            <person name="Hundley H."/>
            <person name="Na H."/>
            <person name="Barry K."/>
            <person name="Grigoriev I.V."/>
            <person name="Stajich J.E."/>
            <person name="Kennedy P.G."/>
        </authorList>
    </citation>
    <scope>NUCLEOTIDE SEQUENCE</scope>
    <source>
        <strain evidence="2">MN1</strain>
    </source>
</reference>
<feature type="transmembrane region" description="Helical" evidence="1">
    <location>
        <begin position="12"/>
        <end position="36"/>
    </location>
</feature>
<feature type="transmembrane region" description="Helical" evidence="1">
    <location>
        <begin position="56"/>
        <end position="78"/>
    </location>
</feature>
<keyword evidence="1" id="KW-0812">Transmembrane</keyword>
<organism evidence="2 3">
    <name type="scientific">Suillus subaureus</name>
    <dbReference type="NCBI Taxonomy" id="48587"/>
    <lineage>
        <taxon>Eukaryota</taxon>
        <taxon>Fungi</taxon>
        <taxon>Dikarya</taxon>
        <taxon>Basidiomycota</taxon>
        <taxon>Agaricomycotina</taxon>
        <taxon>Agaricomycetes</taxon>
        <taxon>Agaricomycetidae</taxon>
        <taxon>Boletales</taxon>
        <taxon>Suillineae</taxon>
        <taxon>Suillaceae</taxon>
        <taxon>Suillus</taxon>
    </lineage>
</organism>
<dbReference type="Proteomes" id="UP000807769">
    <property type="component" value="Unassembled WGS sequence"/>
</dbReference>
<dbReference type="AlphaFoldDB" id="A0A9P7J8Q5"/>
<keyword evidence="1" id="KW-1133">Transmembrane helix</keyword>
<sequence length="175" mass="19853">MYVLWNRNRILLVAMLSSLFAVTVLCTIISFTPIVIGYFTANVIPDCPKSFGSFSFFIPFALLLVFQLVLVSLTLVRVIQSWQLAKGPLYAILLKHNIFYYACGLLLSIINVLVPLLPLPDFISYFLPEGLETFILVILATRMHLHLWHMDQHVDTSDIVAWIYMPDMSPADCAV</sequence>
<keyword evidence="1" id="KW-0472">Membrane</keyword>
<keyword evidence="3" id="KW-1185">Reference proteome</keyword>
<evidence type="ECO:0000256" key="1">
    <source>
        <dbReference type="SAM" id="Phobius"/>
    </source>
</evidence>
<name>A0A9P7J8Q5_9AGAM</name>
<evidence type="ECO:0000313" key="2">
    <source>
        <dbReference type="EMBL" id="KAG1809145.1"/>
    </source>
</evidence>
<dbReference type="GeneID" id="64637683"/>
<dbReference type="EMBL" id="JABBWG010000035">
    <property type="protein sequence ID" value="KAG1809145.1"/>
    <property type="molecule type" value="Genomic_DNA"/>
</dbReference>
<accession>A0A9P7J8Q5</accession>
<gene>
    <name evidence="2" type="ORF">BJ212DRAFT_619218</name>
</gene>
<dbReference type="OrthoDB" id="2676384at2759"/>
<protein>
    <submittedName>
        <fullName evidence="2">Uncharacterized protein</fullName>
    </submittedName>
</protein>
<dbReference type="RefSeq" id="XP_041189054.1">
    <property type="nucleotide sequence ID" value="XM_041343667.1"/>
</dbReference>
<feature type="transmembrane region" description="Helical" evidence="1">
    <location>
        <begin position="98"/>
        <end position="116"/>
    </location>
</feature>
<proteinExistence type="predicted"/>
<comment type="caution">
    <text evidence="2">The sequence shown here is derived from an EMBL/GenBank/DDBJ whole genome shotgun (WGS) entry which is preliminary data.</text>
</comment>
<evidence type="ECO:0000313" key="3">
    <source>
        <dbReference type="Proteomes" id="UP000807769"/>
    </source>
</evidence>